<feature type="region of interest" description="Disordered" evidence="1">
    <location>
        <begin position="438"/>
        <end position="473"/>
    </location>
</feature>
<reference evidence="3" key="1">
    <citation type="journal article" date="2020" name="Stud. Mycol.">
        <title>101 Dothideomycetes genomes: a test case for predicting lifestyles and emergence of pathogens.</title>
        <authorList>
            <person name="Haridas S."/>
            <person name="Albert R."/>
            <person name="Binder M."/>
            <person name="Bloem J."/>
            <person name="Labutti K."/>
            <person name="Salamov A."/>
            <person name="Andreopoulos B."/>
            <person name="Baker S."/>
            <person name="Barry K."/>
            <person name="Bills G."/>
            <person name="Bluhm B."/>
            <person name="Cannon C."/>
            <person name="Castanera R."/>
            <person name="Culley D."/>
            <person name="Daum C."/>
            <person name="Ezra D."/>
            <person name="Gonzalez J."/>
            <person name="Henrissat B."/>
            <person name="Kuo A."/>
            <person name="Liang C."/>
            <person name="Lipzen A."/>
            <person name="Lutzoni F."/>
            <person name="Magnuson J."/>
            <person name="Mondo S."/>
            <person name="Nolan M."/>
            <person name="Ohm R."/>
            <person name="Pangilinan J."/>
            <person name="Park H.-J."/>
            <person name="Ramirez L."/>
            <person name="Alfaro M."/>
            <person name="Sun H."/>
            <person name="Tritt A."/>
            <person name="Yoshinaga Y."/>
            <person name="Zwiers L.-H."/>
            <person name="Turgeon B."/>
            <person name="Goodwin S."/>
            <person name="Spatafora J."/>
            <person name="Crous P."/>
            <person name="Grigoriev I."/>
        </authorList>
    </citation>
    <scope>NUCLEOTIDE SEQUENCE</scope>
    <source>
        <strain evidence="3">CBS 473.64</strain>
    </source>
</reference>
<feature type="region of interest" description="Disordered" evidence="1">
    <location>
        <begin position="494"/>
        <end position="523"/>
    </location>
</feature>
<dbReference type="EMBL" id="MU006789">
    <property type="protein sequence ID" value="KAF2638596.1"/>
    <property type="molecule type" value="Genomic_DNA"/>
</dbReference>
<organism evidence="3 4">
    <name type="scientific">Massarina eburnea CBS 473.64</name>
    <dbReference type="NCBI Taxonomy" id="1395130"/>
    <lineage>
        <taxon>Eukaryota</taxon>
        <taxon>Fungi</taxon>
        <taxon>Dikarya</taxon>
        <taxon>Ascomycota</taxon>
        <taxon>Pezizomycotina</taxon>
        <taxon>Dothideomycetes</taxon>
        <taxon>Pleosporomycetidae</taxon>
        <taxon>Pleosporales</taxon>
        <taxon>Massarineae</taxon>
        <taxon>Massarinaceae</taxon>
        <taxon>Massarina</taxon>
    </lineage>
</organism>
<accession>A0A6A6RSX5</accession>
<dbReference type="GO" id="GO:0008157">
    <property type="term" value="F:protein phosphatase 1 binding"/>
    <property type="evidence" value="ECO:0007669"/>
    <property type="project" value="TreeGrafter"/>
</dbReference>
<dbReference type="PANTHER" id="PTHR12307:SF36">
    <property type="entry name" value="GLYCOGEN-BINDING SUBUNIT 76A"/>
    <property type="match status" value="1"/>
</dbReference>
<dbReference type="Gene3D" id="2.60.40.2440">
    <property type="entry name" value="Carbohydrate binding type-21 domain"/>
    <property type="match status" value="1"/>
</dbReference>
<evidence type="ECO:0000256" key="1">
    <source>
        <dbReference type="SAM" id="MobiDB-lite"/>
    </source>
</evidence>
<dbReference type="PROSITE" id="PS51159">
    <property type="entry name" value="CBM21"/>
    <property type="match status" value="1"/>
</dbReference>
<feature type="compositionally biased region" description="Polar residues" evidence="1">
    <location>
        <begin position="1"/>
        <end position="11"/>
    </location>
</feature>
<evidence type="ECO:0000313" key="3">
    <source>
        <dbReference type="EMBL" id="KAF2638596.1"/>
    </source>
</evidence>
<protein>
    <recommendedName>
        <fullName evidence="2">CBM21 domain-containing protein</fullName>
    </recommendedName>
</protein>
<dbReference type="InterPro" id="IPR005036">
    <property type="entry name" value="CBM21_dom"/>
</dbReference>
<dbReference type="InterPro" id="IPR050782">
    <property type="entry name" value="PP1_regulatory_subunit_3"/>
</dbReference>
<proteinExistence type="predicted"/>
<dbReference type="GO" id="GO:0000164">
    <property type="term" value="C:protein phosphatase type 1 complex"/>
    <property type="evidence" value="ECO:0007669"/>
    <property type="project" value="TreeGrafter"/>
</dbReference>
<gene>
    <name evidence="3" type="ORF">P280DRAFT_359680</name>
</gene>
<sequence length="729" mass="78417">TSPNLSRNHSYADQYPPSPAATQRPALPRSVSSTSYLNKQRRSPSLNTATNTAANGVTRSTDKHTEHAPSAHGGAPPPPPDTHTEHAPSANGSLRQSPPPVNNLLIPTGAISTPPDSSDDEERGRSIGNLKELQKALQHIPPLNRQAGSPTRDGTDATPAKPAASGTQARPLSAGARKISHSRSSSDLMLSKHAVSPLNTEQPFTSSSDGSDLEDDEIRRKPLLVRKKSGELVKPALRPAAHRRPSSMPGTPTYHKAVHFNENMEQVRHFLTLDKPIAVSASTSPVETYDSDGEYPFFSSKQQKEPEWDIKLTNFPKAETYERTIMPVRVERIFLASDHKTLVGTIACANISFHKVVIARFTLDYWKTTSEVVAEYNNDIRRKQKDDGYDRFNFNIKLADQANLESKTLLLCARYQCNGQEFWDNNNSINYQVDFVKKSQPQQKAKGGSGKPRAIPRSRHAPPAPRPKSMPVGAFDDDFGMGFEFGAGRAVLSQSPSSSIKLKPKNKRGSLFPDQAPPAQGTSQAFSTRYDFGASLSAALSTAQNALGDRSGINANGTPKANKGYFDKTSSASVPALAPAFAPVSAAPIPGTRPDTMSSGKPGLQSAEYHELIQKFCFYGTPSKASSPKAITPAAKNSDMDGATEYVVNSSSGSNQSSASNSPPSPVMPVQVDGASDSRSSSRSPFLPRSTSPGPVTGPEICISSPYQYGYNMPGGIFPEQNHAPQACV</sequence>
<feature type="non-terminal residue" evidence="3">
    <location>
        <position position="729"/>
    </location>
</feature>
<dbReference type="Proteomes" id="UP000799753">
    <property type="component" value="Unassembled WGS sequence"/>
</dbReference>
<evidence type="ECO:0000259" key="2">
    <source>
        <dbReference type="PROSITE" id="PS51159"/>
    </source>
</evidence>
<dbReference type="OrthoDB" id="1881at2759"/>
<dbReference type="AlphaFoldDB" id="A0A6A6RSX5"/>
<feature type="region of interest" description="Disordered" evidence="1">
    <location>
        <begin position="1"/>
        <end position="222"/>
    </location>
</feature>
<feature type="compositionally biased region" description="Polar residues" evidence="1">
    <location>
        <begin position="30"/>
        <end position="46"/>
    </location>
</feature>
<name>A0A6A6RSX5_9PLEO</name>
<feature type="domain" description="CBM21" evidence="2">
    <location>
        <begin position="322"/>
        <end position="434"/>
    </location>
</feature>
<dbReference type="InterPro" id="IPR038175">
    <property type="entry name" value="CBM21_dom_sf"/>
</dbReference>
<dbReference type="Pfam" id="PF03370">
    <property type="entry name" value="CBM_21"/>
    <property type="match status" value="1"/>
</dbReference>
<feature type="compositionally biased region" description="Basic and acidic residues" evidence="1">
    <location>
        <begin position="60"/>
        <end position="69"/>
    </location>
</feature>
<feature type="compositionally biased region" description="Low complexity" evidence="1">
    <location>
        <begin position="182"/>
        <end position="191"/>
    </location>
</feature>
<dbReference type="GO" id="GO:2001069">
    <property type="term" value="F:glycogen binding"/>
    <property type="evidence" value="ECO:0007669"/>
    <property type="project" value="TreeGrafter"/>
</dbReference>
<feature type="non-terminal residue" evidence="3">
    <location>
        <position position="1"/>
    </location>
</feature>
<feature type="compositionally biased region" description="Low complexity" evidence="1">
    <location>
        <begin position="647"/>
        <end position="662"/>
    </location>
</feature>
<evidence type="ECO:0000313" key="4">
    <source>
        <dbReference type="Proteomes" id="UP000799753"/>
    </source>
</evidence>
<feature type="compositionally biased region" description="Low complexity" evidence="1">
    <location>
        <begin position="677"/>
        <end position="693"/>
    </location>
</feature>
<feature type="region of interest" description="Disordered" evidence="1">
    <location>
        <begin position="645"/>
        <end position="699"/>
    </location>
</feature>
<dbReference type="GO" id="GO:0005979">
    <property type="term" value="P:regulation of glycogen biosynthetic process"/>
    <property type="evidence" value="ECO:0007669"/>
    <property type="project" value="TreeGrafter"/>
</dbReference>
<dbReference type="PANTHER" id="PTHR12307">
    <property type="entry name" value="PROTEIN PHOSPHATASE 1 REGULATORY SUBUNIT"/>
    <property type="match status" value="1"/>
</dbReference>
<keyword evidence="4" id="KW-1185">Reference proteome</keyword>